<dbReference type="EMBL" id="SJPI01000001">
    <property type="protein sequence ID" value="TWT53452.1"/>
    <property type="molecule type" value="Genomic_DNA"/>
</dbReference>
<evidence type="ECO:0000259" key="2">
    <source>
        <dbReference type="Pfam" id="PF10108"/>
    </source>
</evidence>
<dbReference type="InterPro" id="IPR036397">
    <property type="entry name" value="RNaseH_sf"/>
</dbReference>
<evidence type="ECO:0000313" key="4">
    <source>
        <dbReference type="Proteomes" id="UP000316598"/>
    </source>
</evidence>
<dbReference type="OrthoDB" id="272484at2"/>
<dbReference type="Proteomes" id="UP000316598">
    <property type="component" value="Unassembled WGS sequence"/>
</dbReference>
<accession>A0A5C5WUB2</accession>
<dbReference type="AlphaFoldDB" id="A0A5C5WUB2"/>
<evidence type="ECO:0000313" key="3">
    <source>
        <dbReference type="EMBL" id="TWT53452.1"/>
    </source>
</evidence>
<dbReference type="Gene3D" id="3.30.420.10">
    <property type="entry name" value="Ribonuclease H-like superfamily/Ribonuclease H"/>
    <property type="match status" value="1"/>
</dbReference>
<proteinExistence type="predicted"/>
<sequence length="298" mass="33742">MAEQISHLIFDVESVSDGDLISKVRYPGQNYTPEDAIATYQDELLELNGTTFIPHTFQIPVAVVIAKVAVDLSLVDIVSLDEPDFRPHVITKNFWRGWEAYKHPTWVTFNGRSFDIPIMELAAFRYGVAIPKWFQGEGYKAPRNRFNTMAHLDLQDVLTNFGAARCNGGLNLVAQLLGKPGKMDLNGEQVQKQFDDGNKKAISDYCRCDVLDTYFIFLRTKTLKGTITLEQEIQLVADAKVWIEERAEDCKAYQDYLAHWNDWLNPWQEDEASDPTPEAKSSTVAGNDKSDSAQELVK</sequence>
<organism evidence="3 4">
    <name type="scientific">Rubripirellula amarantea</name>
    <dbReference type="NCBI Taxonomy" id="2527999"/>
    <lineage>
        <taxon>Bacteria</taxon>
        <taxon>Pseudomonadati</taxon>
        <taxon>Planctomycetota</taxon>
        <taxon>Planctomycetia</taxon>
        <taxon>Pirellulales</taxon>
        <taxon>Pirellulaceae</taxon>
        <taxon>Rubripirellula</taxon>
    </lineage>
</organism>
<dbReference type="CDD" id="cd05782">
    <property type="entry name" value="DNA_polB_like1_exo"/>
    <property type="match status" value="1"/>
</dbReference>
<dbReference type="SUPFAM" id="SSF53098">
    <property type="entry name" value="Ribonuclease H-like"/>
    <property type="match status" value="1"/>
</dbReference>
<dbReference type="InterPro" id="IPR012337">
    <property type="entry name" value="RNaseH-like_sf"/>
</dbReference>
<feature type="domain" description="Predicted 3'-5' exonuclease PolB-like" evidence="2">
    <location>
        <begin position="51"/>
        <end position="260"/>
    </location>
</feature>
<feature type="compositionally biased region" description="Basic and acidic residues" evidence="1">
    <location>
        <begin position="288"/>
        <end position="298"/>
    </location>
</feature>
<name>A0A5C5WUB2_9BACT</name>
<gene>
    <name evidence="3" type="ORF">Pla22_10810</name>
</gene>
<feature type="region of interest" description="Disordered" evidence="1">
    <location>
        <begin position="267"/>
        <end position="298"/>
    </location>
</feature>
<dbReference type="RefSeq" id="WP_146513672.1">
    <property type="nucleotide sequence ID" value="NZ_SJPI01000001.1"/>
</dbReference>
<dbReference type="GO" id="GO:0004527">
    <property type="term" value="F:exonuclease activity"/>
    <property type="evidence" value="ECO:0007669"/>
    <property type="project" value="UniProtKB-KW"/>
</dbReference>
<comment type="caution">
    <text evidence="3">The sequence shown here is derived from an EMBL/GenBank/DDBJ whole genome shotgun (WGS) entry which is preliminary data.</text>
</comment>
<keyword evidence="3" id="KW-0269">Exonuclease</keyword>
<keyword evidence="3" id="KW-0540">Nuclease</keyword>
<dbReference type="GO" id="GO:0003676">
    <property type="term" value="F:nucleic acid binding"/>
    <property type="evidence" value="ECO:0007669"/>
    <property type="project" value="InterPro"/>
</dbReference>
<keyword evidence="4" id="KW-1185">Reference proteome</keyword>
<protein>
    <submittedName>
        <fullName evidence="3">Putative 3'-5' exonuclease related to the exonuclease domain of PolB</fullName>
    </submittedName>
</protein>
<dbReference type="Pfam" id="PF10108">
    <property type="entry name" value="DNA_pol_B_exo2"/>
    <property type="match status" value="1"/>
</dbReference>
<evidence type="ECO:0000256" key="1">
    <source>
        <dbReference type="SAM" id="MobiDB-lite"/>
    </source>
</evidence>
<dbReference type="InterPro" id="IPR019288">
    <property type="entry name" value="3'-5'_exonuclease_PolB-like"/>
</dbReference>
<keyword evidence="3" id="KW-0378">Hydrolase</keyword>
<reference evidence="3 4" key="1">
    <citation type="submission" date="2019-02" db="EMBL/GenBank/DDBJ databases">
        <title>Deep-cultivation of Planctomycetes and their phenomic and genomic characterization uncovers novel biology.</title>
        <authorList>
            <person name="Wiegand S."/>
            <person name="Jogler M."/>
            <person name="Boedeker C."/>
            <person name="Pinto D."/>
            <person name="Vollmers J."/>
            <person name="Rivas-Marin E."/>
            <person name="Kohn T."/>
            <person name="Peeters S.H."/>
            <person name="Heuer A."/>
            <person name="Rast P."/>
            <person name="Oberbeckmann S."/>
            <person name="Bunk B."/>
            <person name="Jeske O."/>
            <person name="Meyerdierks A."/>
            <person name="Storesund J.E."/>
            <person name="Kallscheuer N."/>
            <person name="Luecker S."/>
            <person name="Lage O.M."/>
            <person name="Pohl T."/>
            <person name="Merkel B.J."/>
            <person name="Hornburger P."/>
            <person name="Mueller R.-W."/>
            <person name="Bruemmer F."/>
            <person name="Labrenz M."/>
            <person name="Spormann A.M."/>
            <person name="Op Den Camp H."/>
            <person name="Overmann J."/>
            <person name="Amann R."/>
            <person name="Jetten M.S.M."/>
            <person name="Mascher T."/>
            <person name="Medema M.H."/>
            <person name="Devos D.P."/>
            <person name="Kaster A.-K."/>
            <person name="Ovreas L."/>
            <person name="Rohde M."/>
            <person name="Galperin M.Y."/>
            <person name="Jogler C."/>
        </authorList>
    </citation>
    <scope>NUCLEOTIDE SEQUENCE [LARGE SCALE GENOMIC DNA]</scope>
    <source>
        <strain evidence="3 4">Pla22</strain>
    </source>
</reference>